<name>A0A9X2RGG8_9BACT</name>
<evidence type="ECO:0000313" key="4">
    <source>
        <dbReference type="EMBL" id="MCP9290939.1"/>
    </source>
</evidence>
<dbReference type="PANTHER" id="PTHR21240:SF28">
    <property type="entry name" value="ISO-OROTATE DECARBOXYLASE (EUROFUNG)"/>
    <property type="match status" value="1"/>
</dbReference>
<dbReference type="GO" id="GO:0019748">
    <property type="term" value="P:secondary metabolic process"/>
    <property type="evidence" value="ECO:0007669"/>
    <property type="project" value="TreeGrafter"/>
</dbReference>
<dbReference type="GO" id="GO:0016831">
    <property type="term" value="F:carboxy-lyase activity"/>
    <property type="evidence" value="ECO:0007669"/>
    <property type="project" value="InterPro"/>
</dbReference>
<dbReference type="SUPFAM" id="SSF51556">
    <property type="entry name" value="Metallo-dependent hydrolases"/>
    <property type="match status" value="1"/>
</dbReference>
<dbReference type="InterPro" id="IPR032465">
    <property type="entry name" value="ACMSD"/>
</dbReference>
<evidence type="ECO:0000313" key="5">
    <source>
        <dbReference type="Proteomes" id="UP001139125"/>
    </source>
</evidence>
<keyword evidence="2" id="KW-0732">Signal</keyword>
<dbReference type="InterPro" id="IPR032466">
    <property type="entry name" value="Metal_Hydrolase"/>
</dbReference>
<evidence type="ECO:0000256" key="1">
    <source>
        <dbReference type="ARBA" id="ARBA00023239"/>
    </source>
</evidence>
<dbReference type="AlphaFoldDB" id="A0A9X2RGG8"/>
<comment type="caution">
    <text evidence="4">The sequence shown here is derived from an EMBL/GenBank/DDBJ whole genome shotgun (WGS) entry which is preliminary data.</text>
</comment>
<dbReference type="PANTHER" id="PTHR21240">
    <property type="entry name" value="2-AMINO-3-CARBOXYLMUCONATE-6-SEMIALDEHYDE DECARBOXYLASE"/>
    <property type="match status" value="1"/>
</dbReference>
<dbReference type="InterPro" id="IPR006680">
    <property type="entry name" value="Amidohydro-rel"/>
</dbReference>
<dbReference type="Pfam" id="PF04909">
    <property type="entry name" value="Amidohydro_2"/>
    <property type="match status" value="1"/>
</dbReference>
<dbReference type="RefSeq" id="WP_255133463.1">
    <property type="nucleotide sequence ID" value="NZ_JANDBC010000001.1"/>
</dbReference>
<dbReference type="Proteomes" id="UP001139125">
    <property type="component" value="Unassembled WGS sequence"/>
</dbReference>
<evidence type="ECO:0000259" key="3">
    <source>
        <dbReference type="Pfam" id="PF04909"/>
    </source>
</evidence>
<feature type="chain" id="PRO_5040781342" evidence="2">
    <location>
        <begin position="20"/>
        <end position="366"/>
    </location>
</feature>
<keyword evidence="5" id="KW-1185">Reference proteome</keyword>
<feature type="domain" description="Amidohydrolase-related" evidence="3">
    <location>
        <begin position="88"/>
        <end position="354"/>
    </location>
</feature>
<dbReference type="EMBL" id="JANDBC010000001">
    <property type="protein sequence ID" value="MCP9290939.1"/>
    <property type="molecule type" value="Genomic_DNA"/>
</dbReference>
<dbReference type="GO" id="GO:0005737">
    <property type="term" value="C:cytoplasm"/>
    <property type="evidence" value="ECO:0007669"/>
    <property type="project" value="TreeGrafter"/>
</dbReference>
<protein>
    <submittedName>
        <fullName evidence="4">Amidohydrolase family protein</fullName>
    </submittedName>
</protein>
<reference evidence="4" key="1">
    <citation type="submission" date="2022-06" db="EMBL/GenBank/DDBJ databases">
        <title>Gracilimonas sp. CAU 1638 isolated from sea sediment.</title>
        <authorList>
            <person name="Kim W."/>
        </authorList>
    </citation>
    <scope>NUCLEOTIDE SEQUENCE</scope>
    <source>
        <strain evidence="4">CAU 1638</strain>
    </source>
</reference>
<accession>A0A9X2RGG8</accession>
<organism evidence="4 5">
    <name type="scientific">Gracilimonas sediminicola</name>
    <dbReference type="NCBI Taxonomy" id="2952158"/>
    <lineage>
        <taxon>Bacteria</taxon>
        <taxon>Pseudomonadati</taxon>
        <taxon>Balneolota</taxon>
        <taxon>Balneolia</taxon>
        <taxon>Balneolales</taxon>
        <taxon>Balneolaceae</taxon>
        <taxon>Gracilimonas</taxon>
    </lineage>
</organism>
<gene>
    <name evidence="4" type="ORF">NM125_05035</name>
</gene>
<dbReference type="GO" id="GO:0016787">
    <property type="term" value="F:hydrolase activity"/>
    <property type="evidence" value="ECO:0007669"/>
    <property type="project" value="InterPro"/>
</dbReference>
<sequence length="366" mass="42927">MKYLTLLLPALLFFSPVLGQEPDTTMTFEEYDPESTLVVPGEEITKAKYPFVDIHSHLWRMATMDLKETAREMDSLNMKVLVNLSGRSGETLKAMVDAAEKQAPGRFIVFANIDFDGIDEPGWTDRAVAQLEQDYRNGARGVKIFKNLGLTVLDSKGNRIHTDDPRIDPVWAKAGELGMPVLIHTGEPAVFWEPIDEHNERWLEMKQFPRRHRGDSTRYPSWEVVMKEQWNVFRKHPETTFINAHFGWMANDLERLGKHLNEFPNVYTETAAIIAELGRQPRFAKEFFIKYQDRLLFGKDTYRPHEYHTYFRVLESDDEYFDYFRRRHAFWQMYGLDLPDEVLQKVYYKNALKIIPDIDDSLFETN</sequence>
<proteinExistence type="predicted"/>
<dbReference type="Gene3D" id="3.20.20.140">
    <property type="entry name" value="Metal-dependent hydrolases"/>
    <property type="match status" value="1"/>
</dbReference>
<evidence type="ECO:0000256" key="2">
    <source>
        <dbReference type="SAM" id="SignalP"/>
    </source>
</evidence>
<feature type="signal peptide" evidence="2">
    <location>
        <begin position="1"/>
        <end position="19"/>
    </location>
</feature>
<keyword evidence="1" id="KW-0456">Lyase</keyword>